<dbReference type="InterPro" id="IPR000114">
    <property type="entry name" value="Ribosomal_uL16_bact-type"/>
</dbReference>
<evidence type="ECO:0000256" key="2">
    <source>
        <dbReference type="ARBA" id="ARBA00022980"/>
    </source>
</evidence>
<dbReference type="EMBL" id="KJ708763">
    <property type="protein sequence ID" value="AIB08159.1"/>
    <property type="molecule type" value="Genomic_DNA"/>
</dbReference>
<dbReference type="GO" id="GO:0005840">
    <property type="term" value="C:ribosome"/>
    <property type="evidence" value="ECO:0007669"/>
    <property type="project" value="UniProtKB-KW"/>
</dbReference>
<dbReference type="Pfam" id="PF00252">
    <property type="entry name" value="Ribosomal_L16"/>
    <property type="match status" value="1"/>
</dbReference>
<dbReference type="GO" id="GO:0003735">
    <property type="term" value="F:structural constituent of ribosome"/>
    <property type="evidence" value="ECO:0007669"/>
    <property type="project" value="InterPro"/>
</dbReference>
<dbReference type="PANTHER" id="PTHR12220:SF13">
    <property type="entry name" value="LARGE RIBOSOMAL SUBUNIT PROTEIN UL16M"/>
    <property type="match status" value="1"/>
</dbReference>
<protein>
    <submittedName>
        <fullName evidence="5">Ribosomal protein L16</fullName>
    </submittedName>
</protein>
<evidence type="ECO:0000256" key="4">
    <source>
        <dbReference type="RuleBase" id="RU004413"/>
    </source>
</evidence>
<evidence type="ECO:0000313" key="5">
    <source>
        <dbReference type="EMBL" id="AIB08217.1"/>
    </source>
</evidence>
<dbReference type="Gene3D" id="3.90.1170.10">
    <property type="entry name" value="Ribosomal protein L10e/L16"/>
    <property type="match status" value="1"/>
</dbReference>
<organism evidence="5">
    <name type="scientific">Pyropia kanakaensis</name>
    <dbReference type="NCBI Taxonomy" id="139729"/>
    <lineage>
        <taxon>Eukaryota</taxon>
        <taxon>Rhodophyta</taxon>
        <taxon>Bangiophyceae</taxon>
        <taxon>Bangiales</taxon>
        <taxon>Bangiaceae</taxon>
        <taxon>Pyropia</taxon>
    </lineage>
</organism>
<accession>A0A060DDK9</accession>
<keyword evidence="2 4" id="KW-0689">Ribosomal protein</keyword>
<dbReference type="GO" id="GO:1990904">
    <property type="term" value="C:ribonucleoprotein complex"/>
    <property type="evidence" value="ECO:0007669"/>
    <property type="project" value="UniProtKB-KW"/>
</dbReference>
<geneLocation type="mitochondrion" evidence="5"/>
<keyword evidence="5" id="KW-0496">Mitochondrion</keyword>
<dbReference type="GO" id="GO:0006412">
    <property type="term" value="P:translation"/>
    <property type="evidence" value="ECO:0007669"/>
    <property type="project" value="InterPro"/>
</dbReference>
<sequence>MKRFNTKNNPTRQHKAIKKTINQTSHLVKRGQFGLRSLEYKQVDIKQINSIKMKILKEIKVLEKNTSLGKIKIWFYMRPKQAVTKLSPETRMGKGKGPIVSHCCYIRPGQLIFELSNLSKLKASELISSVQDSFSFKTQLLFKFY</sequence>
<comment type="similarity">
    <text evidence="1 4">Belongs to the universal ribosomal protein uL16 family.</text>
</comment>
<proteinExistence type="inferred from homology"/>
<dbReference type="InterPro" id="IPR016180">
    <property type="entry name" value="Ribosomal_uL16_dom"/>
</dbReference>
<gene>
    <name evidence="5" type="primary">rpl16</name>
</gene>
<dbReference type="PANTHER" id="PTHR12220">
    <property type="entry name" value="50S/60S RIBOSOMAL PROTEIN L16"/>
    <property type="match status" value="1"/>
</dbReference>
<dbReference type="RefSeq" id="YP_009040939.1">
    <property type="nucleotide sequence ID" value="NC_024289.1"/>
</dbReference>
<evidence type="ECO:0000256" key="3">
    <source>
        <dbReference type="ARBA" id="ARBA00023274"/>
    </source>
</evidence>
<dbReference type="AlphaFoldDB" id="A0A060DDK9"/>
<dbReference type="CDD" id="cd01433">
    <property type="entry name" value="Ribosomal_L16_L10e"/>
    <property type="match status" value="1"/>
</dbReference>
<dbReference type="SUPFAM" id="SSF54686">
    <property type="entry name" value="Ribosomal protein L16p/L10e"/>
    <property type="match status" value="1"/>
</dbReference>
<evidence type="ECO:0000256" key="1">
    <source>
        <dbReference type="ARBA" id="ARBA00008931"/>
    </source>
</evidence>
<keyword evidence="3 4" id="KW-0687">Ribonucleoprotein</keyword>
<dbReference type="InterPro" id="IPR047873">
    <property type="entry name" value="Ribosomal_uL16"/>
</dbReference>
<dbReference type="GeneID" id="19592303"/>
<dbReference type="PRINTS" id="PR00060">
    <property type="entry name" value="RIBOSOMALL16"/>
</dbReference>
<name>A0A060DDK9_9RHOD</name>
<dbReference type="InterPro" id="IPR036920">
    <property type="entry name" value="Ribosomal_uL16_sf"/>
</dbReference>
<dbReference type="EMBL" id="KJ708765">
    <property type="protein sequence ID" value="AIB08217.1"/>
    <property type="molecule type" value="Genomic_DNA"/>
</dbReference>
<dbReference type="GO" id="GO:0019843">
    <property type="term" value="F:rRNA binding"/>
    <property type="evidence" value="ECO:0007669"/>
    <property type="project" value="InterPro"/>
</dbReference>
<reference evidence="5" key="1">
    <citation type="journal article" date="2014" name="Sci. Rep.">
        <title>Minimally destructive sampling of type specimens of Pyropia (Bangiales, Rhodophyta) recovers complete plastid and mitochondrial genomes.</title>
        <authorList>
            <person name="Hughey J.R."/>
            <person name="Gabrielson P.W."/>
            <person name="Rohmer L."/>
            <person name="Tortolani J."/>
            <person name="Silva M."/>
            <person name="Miller K.A."/>
            <person name="Young J.D."/>
            <person name="Martell C."/>
            <person name="Ruediger E."/>
        </authorList>
    </citation>
    <scope>NUCLEOTIDE SEQUENCE</scope>
</reference>